<organism evidence="2 3">
    <name type="scientific">Romanomermis culicivorax</name>
    <name type="common">Nematode worm</name>
    <dbReference type="NCBI Taxonomy" id="13658"/>
    <lineage>
        <taxon>Eukaryota</taxon>
        <taxon>Metazoa</taxon>
        <taxon>Ecdysozoa</taxon>
        <taxon>Nematoda</taxon>
        <taxon>Enoplea</taxon>
        <taxon>Dorylaimia</taxon>
        <taxon>Mermithida</taxon>
        <taxon>Mermithoidea</taxon>
        <taxon>Mermithidae</taxon>
        <taxon>Romanomermis</taxon>
    </lineage>
</organism>
<accession>A0A915L9X6</accession>
<name>A0A915L9X6_ROMCU</name>
<dbReference type="AlphaFoldDB" id="A0A915L9X6"/>
<protein>
    <submittedName>
        <fullName evidence="3">Amelogenin</fullName>
    </submittedName>
</protein>
<dbReference type="WBParaSite" id="nRc.2.0.1.t47864-RA">
    <property type="protein sequence ID" value="nRc.2.0.1.t47864-RA"/>
    <property type="gene ID" value="nRc.2.0.1.g47864"/>
</dbReference>
<evidence type="ECO:0000313" key="3">
    <source>
        <dbReference type="WBParaSite" id="nRc.2.0.1.t47864-RA"/>
    </source>
</evidence>
<evidence type="ECO:0000256" key="1">
    <source>
        <dbReference type="SAM" id="MobiDB-lite"/>
    </source>
</evidence>
<feature type="region of interest" description="Disordered" evidence="1">
    <location>
        <begin position="69"/>
        <end position="122"/>
    </location>
</feature>
<proteinExistence type="predicted"/>
<sequence length="122" mass="13617">MLFPEHHWSNYPEALQDHIQHILLPPMIHAPSAPQPVQIAQTAPIGAQMASLAPAAQLLATVPMDVQPPQILTTSEPNLDRHGQPIPKPTQYEHSVKRKTQQQKEVEYCNAHKTQMADEPQA</sequence>
<dbReference type="Proteomes" id="UP000887565">
    <property type="component" value="Unplaced"/>
</dbReference>
<keyword evidence="2" id="KW-1185">Reference proteome</keyword>
<reference evidence="3" key="1">
    <citation type="submission" date="2022-11" db="UniProtKB">
        <authorList>
            <consortium name="WormBaseParasite"/>
        </authorList>
    </citation>
    <scope>IDENTIFICATION</scope>
</reference>
<evidence type="ECO:0000313" key="2">
    <source>
        <dbReference type="Proteomes" id="UP000887565"/>
    </source>
</evidence>